<feature type="domain" description="AB hydrolase-1" evidence="1">
    <location>
        <begin position="25"/>
        <end position="248"/>
    </location>
</feature>
<name>A0A561U8L2_9PSEU</name>
<dbReference type="Proteomes" id="UP000316184">
    <property type="component" value="Unassembled WGS sequence"/>
</dbReference>
<dbReference type="RefSeq" id="WP_145738789.1">
    <property type="nucleotide sequence ID" value="NZ_VIWX01000002.1"/>
</dbReference>
<sequence>MAAAQGFARAKDGTALAYQVAGSGPPLVLLAGQANDHHWWDGVREDFQAGHRTITVDYRGTGASDKPDDPCSTPGFADDVAAVLDELGIDSADVYGTSMGGRTAQWLAINDPGRVRRLVLGCTSPGGARAVERDAEVRRSLAQADPSAVGRTLLDLMYSPSFLAAHDAPRTVLGDRAMSAHARRHHLAASNGHDAWGRLGEIRSRTLVLHGADDRMTPAVNAELLAERIPEAEARVLPGLRHAYFIEGRPEVSELVVDFLAD</sequence>
<dbReference type="AlphaFoldDB" id="A0A561U8L2"/>
<dbReference type="PRINTS" id="PR00111">
    <property type="entry name" value="ABHYDROLASE"/>
</dbReference>
<dbReference type="GO" id="GO:0046503">
    <property type="term" value="P:glycerolipid catabolic process"/>
    <property type="evidence" value="ECO:0007669"/>
    <property type="project" value="TreeGrafter"/>
</dbReference>
<gene>
    <name evidence="2" type="ORF">FHU35_12690</name>
</gene>
<reference evidence="2 3" key="1">
    <citation type="submission" date="2019-06" db="EMBL/GenBank/DDBJ databases">
        <title>Sequencing the genomes of 1000 actinobacteria strains.</title>
        <authorList>
            <person name="Klenk H.-P."/>
        </authorList>
    </citation>
    <scope>NUCLEOTIDE SEQUENCE [LARGE SCALE GENOMIC DNA]</scope>
    <source>
        <strain evidence="2 3">DSM 46699</strain>
    </source>
</reference>
<dbReference type="GO" id="GO:0004806">
    <property type="term" value="F:triacylglycerol lipase activity"/>
    <property type="evidence" value="ECO:0007669"/>
    <property type="project" value="TreeGrafter"/>
</dbReference>
<comment type="caution">
    <text evidence="2">The sequence shown here is derived from an EMBL/GenBank/DDBJ whole genome shotgun (WGS) entry which is preliminary data.</text>
</comment>
<dbReference type="PANTHER" id="PTHR43433:SF5">
    <property type="entry name" value="AB HYDROLASE-1 DOMAIN-CONTAINING PROTEIN"/>
    <property type="match status" value="1"/>
</dbReference>
<dbReference type="Pfam" id="PF00561">
    <property type="entry name" value="Abhydrolase_1"/>
    <property type="match status" value="1"/>
</dbReference>
<organism evidence="2 3">
    <name type="scientific">Saccharopolyspora dendranthemae</name>
    <dbReference type="NCBI Taxonomy" id="1181886"/>
    <lineage>
        <taxon>Bacteria</taxon>
        <taxon>Bacillati</taxon>
        <taxon>Actinomycetota</taxon>
        <taxon>Actinomycetes</taxon>
        <taxon>Pseudonocardiales</taxon>
        <taxon>Pseudonocardiaceae</taxon>
        <taxon>Saccharopolyspora</taxon>
    </lineage>
</organism>
<dbReference type="InterPro" id="IPR000073">
    <property type="entry name" value="AB_hydrolase_1"/>
</dbReference>
<dbReference type="InterPro" id="IPR029058">
    <property type="entry name" value="AB_hydrolase_fold"/>
</dbReference>
<dbReference type="SUPFAM" id="SSF53474">
    <property type="entry name" value="alpha/beta-Hydrolases"/>
    <property type="match status" value="1"/>
</dbReference>
<dbReference type="InterPro" id="IPR050471">
    <property type="entry name" value="AB_hydrolase"/>
</dbReference>
<dbReference type="Gene3D" id="3.40.50.1820">
    <property type="entry name" value="alpha/beta hydrolase"/>
    <property type="match status" value="1"/>
</dbReference>
<dbReference type="EMBL" id="VIWX01000002">
    <property type="protein sequence ID" value="TWF95691.1"/>
    <property type="molecule type" value="Genomic_DNA"/>
</dbReference>
<dbReference type="OrthoDB" id="495620at2"/>
<evidence type="ECO:0000259" key="1">
    <source>
        <dbReference type="Pfam" id="PF00561"/>
    </source>
</evidence>
<evidence type="ECO:0000313" key="2">
    <source>
        <dbReference type="EMBL" id="TWF95691.1"/>
    </source>
</evidence>
<evidence type="ECO:0000313" key="3">
    <source>
        <dbReference type="Proteomes" id="UP000316184"/>
    </source>
</evidence>
<keyword evidence="3" id="KW-1185">Reference proteome</keyword>
<accession>A0A561U8L2</accession>
<dbReference type="PANTHER" id="PTHR43433">
    <property type="entry name" value="HYDROLASE, ALPHA/BETA FOLD FAMILY PROTEIN"/>
    <property type="match status" value="1"/>
</dbReference>
<proteinExistence type="predicted"/>
<protein>
    <submittedName>
        <fullName evidence="2">Pimeloyl-ACP methyl ester carboxylesterase</fullName>
    </submittedName>
</protein>